<dbReference type="PRINTS" id="PR00682">
    <property type="entry name" value="IPNSYNTHASE"/>
</dbReference>
<organism evidence="3 4">
    <name type="scientific">Mytilus galloprovincialis</name>
    <name type="common">Mediterranean mussel</name>
    <dbReference type="NCBI Taxonomy" id="29158"/>
    <lineage>
        <taxon>Eukaryota</taxon>
        <taxon>Metazoa</taxon>
        <taxon>Spiralia</taxon>
        <taxon>Lophotrochozoa</taxon>
        <taxon>Mollusca</taxon>
        <taxon>Bivalvia</taxon>
        <taxon>Autobranchia</taxon>
        <taxon>Pteriomorphia</taxon>
        <taxon>Mytilida</taxon>
        <taxon>Mytiloidea</taxon>
        <taxon>Mytilidae</taxon>
        <taxon>Mytilinae</taxon>
        <taxon>Mytilus</taxon>
    </lineage>
</organism>
<dbReference type="InterPro" id="IPR027443">
    <property type="entry name" value="IPNS-like_sf"/>
</dbReference>
<comment type="caution">
    <text evidence="3">The sequence shown here is derived from an EMBL/GenBank/DDBJ whole genome shotgun (WGS) entry which is preliminary data.</text>
</comment>
<evidence type="ECO:0000259" key="2">
    <source>
        <dbReference type="PROSITE" id="PS51471"/>
    </source>
</evidence>
<dbReference type="InterPro" id="IPR050231">
    <property type="entry name" value="Iron_ascorbate_oxido_reductase"/>
</dbReference>
<keyword evidence="1" id="KW-0560">Oxidoreductase</keyword>
<dbReference type="InterPro" id="IPR044861">
    <property type="entry name" value="IPNS-like_FE2OG_OXY"/>
</dbReference>
<reference evidence="3" key="1">
    <citation type="submission" date="2018-11" db="EMBL/GenBank/DDBJ databases">
        <authorList>
            <person name="Alioto T."/>
            <person name="Alioto T."/>
        </authorList>
    </citation>
    <scope>NUCLEOTIDE SEQUENCE</scope>
</reference>
<dbReference type="Gene3D" id="2.60.120.330">
    <property type="entry name" value="B-lactam Antibiotic, Isopenicillin N Synthase, Chain"/>
    <property type="match status" value="1"/>
</dbReference>
<dbReference type="OrthoDB" id="288590at2759"/>
<accession>A0A8B6D205</accession>
<dbReference type="SUPFAM" id="SSF51197">
    <property type="entry name" value="Clavaminate synthase-like"/>
    <property type="match status" value="1"/>
</dbReference>
<dbReference type="Pfam" id="PF03171">
    <property type="entry name" value="2OG-FeII_Oxy"/>
    <property type="match status" value="1"/>
</dbReference>
<keyword evidence="1" id="KW-0408">Iron</keyword>
<proteinExistence type="inferred from homology"/>
<dbReference type="EMBL" id="UYJE01002753">
    <property type="protein sequence ID" value="VDI13382.1"/>
    <property type="molecule type" value="Genomic_DNA"/>
</dbReference>
<keyword evidence="1" id="KW-0479">Metal-binding</keyword>
<gene>
    <name evidence="3" type="ORF">MGAL_10B064825</name>
</gene>
<name>A0A8B6D205_MYTGA</name>
<dbReference type="FunFam" id="2.60.120.330:FF:000038">
    <property type="entry name" value="Si:dkey-10o6.2"/>
    <property type="match status" value="1"/>
</dbReference>
<dbReference type="InterPro" id="IPR005123">
    <property type="entry name" value="Oxoglu/Fe-dep_dioxygenase_dom"/>
</dbReference>
<dbReference type="InterPro" id="IPR026992">
    <property type="entry name" value="DIOX_N"/>
</dbReference>
<dbReference type="GO" id="GO:0046872">
    <property type="term" value="F:metal ion binding"/>
    <property type="evidence" value="ECO:0007669"/>
    <property type="project" value="UniProtKB-KW"/>
</dbReference>
<dbReference type="PANTHER" id="PTHR47990">
    <property type="entry name" value="2-OXOGLUTARATE (2OG) AND FE(II)-DEPENDENT OXYGENASE SUPERFAMILY PROTEIN-RELATED"/>
    <property type="match status" value="1"/>
</dbReference>
<dbReference type="GO" id="GO:0016491">
    <property type="term" value="F:oxidoreductase activity"/>
    <property type="evidence" value="ECO:0007669"/>
    <property type="project" value="UniProtKB-KW"/>
</dbReference>
<feature type="domain" description="Fe2OG dioxygenase" evidence="2">
    <location>
        <begin position="168"/>
        <end position="275"/>
    </location>
</feature>
<protein>
    <recommendedName>
        <fullName evidence="2">Fe2OG dioxygenase domain-containing protein</fullName>
    </recommendedName>
</protein>
<dbReference type="PROSITE" id="PS51471">
    <property type="entry name" value="FE2OG_OXY"/>
    <property type="match status" value="1"/>
</dbReference>
<evidence type="ECO:0000313" key="4">
    <source>
        <dbReference type="Proteomes" id="UP000596742"/>
    </source>
</evidence>
<dbReference type="AlphaFoldDB" id="A0A8B6D205"/>
<comment type="similarity">
    <text evidence="1">Belongs to the iron/ascorbate-dependent oxidoreductase family.</text>
</comment>
<evidence type="ECO:0000313" key="3">
    <source>
        <dbReference type="EMBL" id="VDI13382.1"/>
    </source>
</evidence>
<keyword evidence="4" id="KW-1185">Reference proteome</keyword>
<sequence length="307" mass="35051">MTTIPIIDFQLHAVGKEGCVDLDNLGSEMCQALEGIGFCYLQNHGISEEIINEAFSSSKDFFSQPVNEKEKFARSHNYNFGWVGLEVEKLNPERPVGDYKEAWNVTLEDHLLEWPSEKVPNFKASMQKLYEMCTDLSKRIFDVISVGLKLDEQKFLQNGHKNIGSAENKTTLRSLFYPALQEVMKDGQVRCGEHSDYGSLTLLFQDQIGGLEVMNCEDQYVPATPIPGTVVVNVGDLMQRWTADKLKATKHRVLNPSNEQQRSQNRQSMAFFVHPDDKLMIECLDKSNKYEPISSIDYLNSRFKETY</sequence>
<dbReference type="Pfam" id="PF14226">
    <property type="entry name" value="DIOX_N"/>
    <property type="match status" value="1"/>
</dbReference>
<evidence type="ECO:0000256" key="1">
    <source>
        <dbReference type="RuleBase" id="RU003682"/>
    </source>
</evidence>
<dbReference type="Proteomes" id="UP000596742">
    <property type="component" value="Unassembled WGS sequence"/>
</dbReference>